<dbReference type="AlphaFoldDB" id="A0AAV1QVL6"/>
<keyword evidence="2" id="KW-1185">Reference proteome</keyword>
<dbReference type="Proteomes" id="UP001314170">
    <property type="component" value="Unassembled WGS sequence"/>
</dbReference>
<evidence type="ECO:0000313" key="2">
    <source>
        <dbReference type="Proteomes" id="UP001314170"/>
    </source>
</evidence>
<name>A0AAV1QVL6_9ROSI</name>
<dbReference type="EMBL" id="CAWUPB010000246">
    <property type="protein sequence ID" value="CAK7324174.1"/>
    <property type="molecule type" value="Genomic_DNA"/>
</dbReference>
<reference evidence="1 2" key="1">
    <citation type="submission" date="2024-01" db="EMBL/GenBank/DDBJ databases">
        <authorList>
            <person name="Waweru B."/>
        </authorList>
    </citation>
    <scope>NUCLEOTIDE SEQUENCE [LARGE SCALE GENOMIC DNA]</scope>
</reference>
<comment type="caution">
    <text evidence="1">The sequence shown here is derived from an EMBL/GenBank/DDBJ whole genome shotgun (WGS) entry which is preliminary data.</text>
</comment>
<organism evidence="1 2">
    <name type="scientific">Dovyalis caffra</name>
    <dbReference type="NCBI Taxonomy" id="77055"/>
    <lineage>
        <taxon>Eukaryota</taxon>
        <taxon>Viridiplantae</taxon>
        <taxon>Streptophyta</taxon>
        <taxon>Embryophyta</taxon>
        <taxon>Tracheophyta</taxon>
        <taxon>Spermatophyta</taxon>
        <taxon>Magnoliopsida</taxon>
        <taxon>eudicotyledons</taxon>
        <taxon>Gunneridae</taxon>
        <taxon>Pentapetalae</taxon>
        <taxon>rosids</taxon>
        <taxon>fabids</taxon>
        <taxon>Malpighiales</taxon>
        <taxon>Salicaceae</taxon>
        <taxon>Flacourtieae</taxon>
        <taxon>Dovyalis</taxon>
    </lineage>
</organism>
<protein>
    <submittedName>
        <fullName evidence="1">Uncharacterized protein</fullName>
    </submittedName>
</protein>
<accession>A0AAV1QVL6</accession>
<evidence type="ECO:0000313" key="1">
    <source>
        <dbReference type="EMBL" id="CAK7324174.1"/>
    </source>
</evidence>
<proteinExistence type="predicted"/>
<sequence>MERVGVNSSLSKTLSYIFQSGRGGFSEDGKFSTSMDTYPIKSDPLDASYRGIFPQEGKDDLCLMRNHNLIIYEHVRNLQIHS</sequence>
<gene>
    <name evidence="1" type="ORF">DCAF_LOCUS1811</name>
</gene>